<feature type="site" description="Important for catalysis" evidence="14">
    <location>
        <position position="191"/>
    </location>
</feature>
<dbReference type="GO" id="GO:0003862">
    <property type="term" value="F:3-isopropylmalate dehydrogenase activity"/>
    <property type="evidence" value="ECO:0007669"/>
    <property type="project" value="UniProtKB-UniRule"/>
</dbReference>
<evidence type="ECO:0000256" key="6">
    <source>
        <dbReference type="ARBA" id="ARBA00022430"/>
    </source>
</evidence>
<feature type="binding site" evidence="14">
    <location>
        <position position="96"/>
    </location>
    <ligand>
        <name>substrate</name>
    </ligand>
</feature>
<dbReference type="SMART" id="SM01329">
    <property type="entry name" value="Iso_dh"/>
    <property type="match status" value="1"/>
</dbReference>
<feature type="binding site" evidence="14">
    <location>
        <position position="223"/>
    </location>
    <ligand>
        <name>substrate</name>
    </ligand>
</feature>
<feature type="binding site" evidence="14">
    <location>
        <position position="247"/>
    </location>
    <ligand>
        <name>Mg(2+)</name>
        <dbReference type="ChEBI" id="CHEBI:18420"/>
    </ligand>
</feature>
<dbReference type="Proteomes" id="UP000697998">
    <property type="component" value="Unassembled WGS sequence"/>
</dbReference>
<dbReference type="InterPro" id="IPR004429">
    <property type="entry name" value="Isopropylmalate_DH"/>
</dbReference>
<dbReference type="InterPro" id="IPR019818">
    <property type="entry name" value="IsoCit/isopropylmalate_DH_CS"/>
</dbReference>
<dbReference type="NCBIfam" id="TIGR00169">
    <property type="entry name" value="leuB"/>
    <property type="match status" value="1"/>
</dbReference>
<dbReference type="GO" id="GO:0009098">
    <property type="term" value="P:L-leucine biosynthetic process"/>
    <property type="evidence" value="ECO:0007669"/>
    <property type="project" value="UniProtKB-UniRule"/>
</dbReference>
<feature type="binding site" evidence="14">
    <location>
        <position position="106"/>
    </location>
    <ligand>
        <name>substrate</name>
    </ligand>
</feature>
<feature type="binding site" evidence="14">
    <location>
        <begin position="76"/>
        <end position="89"/>
    </location>
    <ligand>
        <name>NAD(+)</name>
        <dbReference type="ChEBI" id="CHEBI:57540"/>
    </ligand>
</feature>
<proteinExistence type="inferred from homology"/>
<evidence type="ECO:0000256" key="13">
    <source>
        <dbReference type="ARBA" id="ARBA00023304"/>
    </source>
</evidence>
<evidence type="ECO:0000256" key="5">
    <source>
        <dbReference type="ARBA" id="ARBA00011738"/>
    </source>
</evidence>
<feature type="binding site" evidence="14">
    <location>
        <position position="251"/>
    </location>
    <ligand>
        <name>Mg(2+)</name>
        <dbReference type="ChEBI" id="CHEBI:18420"/>
    </ligand>
</feature>
<evidence type="ECO:0000259" key="16">
    <source>
        <dbReference type="SMART" id="SM01329"/>
    </source>
</evidence>
<keyword evidence="7 14" id="KW-0028">Amino-acid biosynthesis</keyword>
<evidence type="ECO:0000256" key="10">
    <source>
        <dbReference type="ARBA" id="ARBA00023002"/>
    </source>
</evidence>
<protein>
    <recommendedName>
        <fullName evidence="14">3-isopropylmalate dehydrogenase</fullName>
        <ecNumber evidence="14">1.1.1.85</ecNumber>
    </recommendedName>
    <alternativeName>
        <fullName evidence="14">3-IPM-DH</fullName>
    </alternativeName>
    <alternativeName>
        <fullName evidence="14">Beta-IPM dehydrogenase</fullName>
        <shortName evidence="14">IMDH</shortName>
    </alternativeName>
</protein>
<dbReference type="Gene3D" id="3.40.718.10">
    <property type="entry name" value="Isopropylmalate Dehydrogenase"/>
    <property type="match status" value="1"/>
</dbReference>
<reference evidence="17 18" key="1">
    <citation type="submission" date="2020-10" db="EMBL/GenBank/DDBJ databases">
        <title>Connecting structure to function with the recovery of over 1000 high-quality activated sludge metagenome-assembled genomes encoding full-length rRNA genes using long-read sequencing.</title>
        <authorList>
            <person name="Singleton C.M."/>
            <person name="Petriglieri F."/>
            <person name="Kristensen J.M."/>
            <person name="Kirkegaard R.H."/>
            <person name="Michaelsen T.Y."/>
            <person name="Andersen M.H."/>
            <person name="Karst S.M."/>
            <person name="Dueholm M.S."/>
            <person name="Nielsen P.H."/>
            <person name="Albertsen M."/>
        </authorList>
    </citation>
    <scope>NUCLEOTIDE SEQUENCE [LARGE SCALE GENOMIC DNA]</scope>
    <source>
        <strain evidence="17">EsbW_18-Q3-R4-48_BATAC.285</strain>
    </source>
</reference>
<keyword evidence="11 14" id="KW-0520">NAD</keyword>
<evidence type="ECO:0000256" key="7">
    <source>
        <dbReference type="ARBA" id="ARBA00022605"/>
    </source>
</evidence>
<evidence type="ECO:0000256" key="15">
    <source>
        <dbReference type="RuleBase" id="RU004445"/>
    </source>
</evidence>
<keyword evidence="12 14" id="KW-0464">Manganese</keyword>
<dbReference type="SUPFAM" id="SSF53659">
    <property type="entry name" value="Isocitrate/Isopropylmalate dehydrogenase-like"/>
    <property type="match status" value="1"/>
</dbReference>
<sequence length="358" mass="37902">MKASIVLLPGDGIGPEVVREAVRVLDAVAGKYQHQWAYQECLMGGCSIDRFGSSLTDETLAACQAADAVLLGAVGGPKWDDPNARDRPERGLLALRKGLGVFANLRPVRVHPALIDSSPLKPEKLRGVDILVIRELTGGLYFGWPKGRDVKDGRERAVDTLEYYDYEIRRVVDLAFDLAKGRQSKVTSVDKANVLESSRLWRQIATQVGAANPDVALEHVLVDTAAMRLITGPASLDVVVTENMFGDILTDEASVLAGSMGMLPSASLGQGRVGLYEPIHGSAPDIAGKGIANPIGMILSTAMLLRHSLGFEAEAAAVELAVDATISAGARTADLGGKLSTTQMADEIIGRLQGPAAS</sequence>
<accession>A0A935PYX2</accession>
<dbReference type="PROSITE" id="PS00470">
    <property type="entry name" value="IDH_IMDH"/>
    <property type="match status" value="1"/>
</dbReference>
<evidence type="ECO:0000256" key="3">
    <source>
        <dbReference type="ARBA" id="ARBA00004762"/>
    </source>
</evidence>
<comment type="subunit">
    <text evidence="5 14 15">Homodimer.</text>
</comment>
<keyword evidence="6 14" id="KW-0432">Leucine biosynthesis</keyword>
<comment type="caution">
    <text evidence="17">The sequence shown here is derived from an EMBL/GenBank/DDBJ whole genome shotgun (WGS) entry which is preliminary data.</text>
</comment>
<evidence type="ECO:0000256" key="9">
    <source>
        <dbReference type="ARBA" id="ARBA00022842"/>
    </source>
</evidence>
<keyword evidence="14" id="KW-0963">Cytoplasm</keyword>
<comment type="catalytic activity">
    <reaction evidence="1 14 15">
        <text>(2R,3S)-3-isopropylmalate + NAD(+) = 4-methyl-2-oxopentanoate + CO2 + NADH</text>
        <dbReference type="Rhea" id="RHEA:32271"/>
        <dbReference type="ChEBI" id="CHEBI:16526"/>
        <dbReference type="ChEBI" id="CHEBI:17865"/>
        <dbReference type="ChEBI" id="CHEBI:35121"/>
        <dbReference type="ChEBI" id="CHEBI:57540"/>
        <dbReference type="ChEBI" id="CHEBI:57945"/>
        <dbReference type="EC" id="1.1.1.85"/>
    </reaction>
</comment>
<feature type="domain" description="Isopropylmalate dehydrogenase-like" evidence="16">
    <location>
        <begin position="4"/>
        <end position="348"/>
    </location>
</feature>
<gene>
    <name evidence="14 17" type="primary">leuB</name>
    <name evidence="17" type="ORF">IPJ27_14955</name>
</gene>
<dbReference type="EC" id="1.1.1.85" evidence="14"/>
<keyword evidence="13 14" id="KW-0100">Branched-chain amino acid biosynthesis</keyword>
<evidence type="ECO:0000256" key="14">
    <source>
        <dbReference type="HAMAP-Rule" id="MF_01033"/>
    </source>
</evidence>
<evidence type="ECO:0000256" key="2">
    <source>
        <dbReference type="ARBA" id="ARBA00001936"/>
    </source>
</evidence>
<feature type="binding site" evidence="14">
    <location>
        <begin position="281"/>
        <end position="293"/>
    </location>
    <ligand>
        <name>NAD(+)</name>
        <dbReference type="ChEBI" id="CHEBI:57540"/>
    </ligand>
</feature>
<organism evidence="17 18">
    <name type="scientific">Candidatus Accumulibacter proximus</name>
    <dbReference type="NCBI Taxonomy" id="2954385"/>
    <lineage>
        <taxon>Bacteria</taxon>
        <taxon>Pseudomonadati</taxon>
        <taxon>Pseudomonadota</taxon>
        <taxon>Betaproteobacteria</taxon>
        <taxon>Candidatus Accumulibacter</taxon>
    </lineage>
</organism>
<keyword evidence="9 14" id="KW-0460">Magnesium</keyword>
<dbReference type="Pfam" id="PF00180">
    <property type="entry name" value="Iso_dh"/>
    <property type="match status" value="1"/>
</dbReference>
<evidence type="ECO:0000313" key="18">
    <source>
        <dbReference type="Proteomes" id="UP000697998"/>
    </source>
</evidence>
<comment type="cofactor">
    <cofactor evidence="2">
        <name>Mn(2+)</name>
        <dbReference type="ChEBI" id="CHEBI:29035"/>
    </cofactor>
</comment>
<name>A0A935PYX2_9PROT</name>
<dbReference type="HAMAP" id="MF_01033">
    <property type="entry name" value="LeuB_type1"/>
    <property type="match status" value="1"/>
</dbReference>
<dbReference type="PANTHER" id="PTHR42979">
    <property type="entry name" value="3-ISOPROPYLMALATE DEHYDROGENASE"/>
    <property type="match status" value="1"/>
</dbReference>
<comment type="subcellular location">
    <subcellularLocation>
        <location evidence="14">Cytoplasm</location>
    </subcellularLocation>
</comment>
<evidence type="ECO:0000256" key="1">
    <source>
        <dbReference type="ARBA" id="ARBA00000624"/>
    </source>
</evidence>
<dbReference type="AlphaFoldDB" id="A0A935PYX2"/>
<keyword evidence="8 14" id="KW-0479">Metal-binding</keyword>
<evidence type="ECO:0000256" key="4">
    <source>
        <dbReference type="ARBA" id="ARBA00008319"/>
    </source>
</evidence>
<evidence type="ECO:0000256" key="12">
    <source>
        <dbReference type="ARBA" id="ARBA00023211"/>
    </source>
</evidence>
<evidence type="ECO:0000256" key="11">
    <source>
        <dbReference type="ARBA" id="ARBA00023027"/>
    </source>
</evidence>
<dbReference type="GO" id="GO:0005829">
    <property type="term" value="C:cytosol"/>
    <property type="evidence" value="ECO:0007669"/>
    <property type="project" value="TreeGrafter"/>
</dbReference>
<dbReference type="GO" id="GO:0051287">
    <property type="term" value="F:NAD binding"/>
    <property type="evidence" value="ECO:0007669"/>
    <property type="project" value="InterPro"/>
</dbReference>
<comment type="function">
    <text evidence="14 15">Catalyzes the oxidation of 3-carboxy-2-hydroxy-4-methylpentanoate (3-isopropylmalate) to 3-carboxy-4-methyl-2-oxopentanoate. The product decarboxylates to 4-methyl-2 oxopentanoate.</text>
</comment>
<evidence type="ECO:0000313" key="17">
    <source>
        <dbReference type="EMBL" id="MBK7675940.1"/>
    </source>
</evidence>
<feature type="binding site" evidence="14">
    <location>
        <position position="223"/>
    </location>
    <ligand>
        <name>Mg(2+)</name>
        <dbReference type="ChEBI" id="CHEBI:18420"/>
    </ligand>
</feature>
<dbReference type="PANTHER" id="PTHR42979:SF1">
    <property type="entry name" value="3-ISOPROPYLMALATE DEHYDROGENASE"/>
    <property type="match status" value="1"/>
</dbReference>
<feature type="binding site" evidence="14">
    <location>
        <position position="134"/>
    </location>
    <ligand>
        <name>substrate</name>
    </ligand>
</feature>
<feature type="site" description="Important for catalysis" evidence="14">
    <location>
        <position position="141"/>
    </location>
</feature>
<comment type="similarity">
    <text evidence="4 14">Belongs to the isocitrate and isopropylmalate dehydrogenases family. LeuB type 1 subfamily.</text>
</comment>
<dbReference type="GO" id="GO:0000287">
    <property type="term" value="F:magnesium ion binding"/>
    <property type="evidence" value="ECO:0007669"/>
    <property type="project" value="InterPro"/>
</dbReference>
<dbReference type="InterPro" id="IPR024084">
    <property type="entry name" value="IsoPropMal-DH-like_dom"/>
</dbReference>
<evidence type="ECO:0000256" key="8">
    <source>
        <dbReference type="ARBA" id="ARBA00022723"/>
    </source>
</evidence>
<comment type="cofactor">
    <cofactor evidence="14 15">
        <name>Mg(2+)</name>
        <dbReference type="ChEBI" id="CHEBI:18420"/>
    </cofactor>
    <cofactor evidence="14 15">
        <name>Mn(2+)</name>
        <dbReference type="ChEBI" id="CHEBI:29035"/>
    </cofactor>
    <text evidence="14 15">Binds 1 Mg(2+) or Mn(2+) ion per subunit.</text>
</comment>
<dbReference type="FunFam" id="3.40.718.10:FF:000006">
    <property type="entry name" value="3-isopropylmalate dehydrogenase"/>
    <property type="match status" value="1"/>
</dbReference>
<dbReference type="EMBL" id="JADJMH010000014">
    <property type="protein sequence ID" value="MBK7675940.1"/>
    <property type="molecule type" value="Genomic_DNA"/>
</dbReference>
<comment type="pathway">
    <text evidence="3 14 15">Amino-acid biosynthesis; L-leucine biosynthesis; L-leucine from 3-methyl-2-oxobutanoate: step 3/4.</text>
</comment>
<keyword evidence="10 14" id="KW-0560">Oxidoreductase</keyword>